<sequence>MWINEQMILQRFPATLKTIFESGGWEEFAKYRAKDGQKSAEVRLFRATGSDKVKRQFGLINAYDLAVPTFPDNRFISDTSKLAIIGIGNGTQTAFEFPAEYILPGSEVVTVNDTPVANTDYTIDPKGRTITFSVAPNGLIKASYHLSSKAFEPTNAMGVFLFDSVSFDLTETGISIGTGDGTTTIFNIGQTGIKPGSVTVYIDGVAADDLSYVVDNTAGTVTFYTAPASGAITADYAYSKTPVEGYDYGDIDVSVAGLPDTADGMGNLAFAAATYLRPSIPTVFTFTNEENFNLSFGRDSLMSIWGSINKDRIAIFMRADATSDPDNVWVVPFYLGRVNNSGKKPRQNTVLIGGSRAGVTGTWFAEKMLGGTSVDYGPDTTNGNDFVNLHQAVGGAYYQKHYLSFITHSREIEKPEVGNGPSIYTDKYHQSFMSIVHPFDKEIGVLDGIYAVHPKGLEQGDELEVTKTVVHQVIGVGDGETKMFHLFHQCQELNPMIYFDCVEQTGFTYDPAYKAVEFAIAPAAGIEVTASYTVKELYQYNLAMTPVTPMRREEASPYAPIGWGVFKESL</sequence>
<reference evidence="1 2" key="1">
    <citation type="submission" date="2016-12" db="EMBL/GenBank/DDBJ databases">
        <title>Domibacillus antri genome sequencing.</title>
        <authorList>
            <person name="Verma A."/>
            <person name="Krishnamurthi S."/>
        </authorList>
    </citation>
    <scope>NUCLEOTIDE SEQUENCE [LARGE SCALE GENOMIC DNA]</scope>
    <source>
        <strain evidence="1 2">XD80</strain>
    </source>
</reference>
<comment type="caution">
    <text evidence="1">The sequence shown here is derived from an EMBL/GenBank/DDBJ whole genome shotgun (WGS) entry which is preliminary data.</text>
</comment>
<proteinExistence type="predicted"/>
<gene>
    <name evidence="1" type="ORF">BTO30_13430</name>
</gene>
<evidence type="ECO:0008006" key="3">
    <source>
        <dbReference type="Google" id="ProtNLM"/>
    </source>
</evidence>
<dbReference type="STRING" id="1714264.BTO30_13430"/>
<name>A0A1Q8Q2Y4_9BACI</name>
<dbReference type="AlphaFoldDB" id="A0A1Q8Q2Y4"/>
<accession>A0A1Q8Q2Y4</accession>
<evidence type="ECO:0000313" key="2">
    <source>
        <dbReference type="Proteomes" id="UP000185568"/>
    </source>
</evidence>
<evidence type="ECO:0000313" key="1">
    <source>
        <dbReference type="EMBL" id="OLN21699.1"/>
    </source>
</evidence>
<dbReference type="EMBL" id="MSDU01000034">
    <property type="protein sequence ID" value="OLN21699.1"/>
    <property type="molecule type" value="Genomic_DNA"/>
</dbReference>
<protein>
    <recommendedName>
        <fullName evidence="3">Major virion structural protein</fullName>
    </recommendedName>
</protein>
<organism evidence="1 2">
    <name type="scientific">Domibacillus antri</name>
    <dbReference type="NCBI Taxonomy" id="1714264"/>
    <lineage>
        <taxon>Bacteria</taxon>
        <taxon>Bacillati</taxon>
        <taxon>Bacillota</taxon>
        <taxon>Bacilli</taxon>
        <taxon>Bacillales</taxon>
        <taxon>Bacillaceae</taxon>
        <taxon>Domibacillus</taxon>
    </lineage>
</organism>
<dbReference type="RefSeq" id="WP_075399234.1">
    <property type="nucleotide sequence ID" value="NZ_MSDU01000034.1"/>
</dbReference>
<keyword evidence="2" id="KW-1185">Reference proteome</keyword>
<dbReference type="OrthoDB" id="2820053at2"/>
<dbReference type="Proteomes" id="UP000185568">
    <property type="component" value="Unassembled WGS sequence"/>
</dbReference>